<proteinExistence type="inferred from homology"/>
<dbReference type="EC" id="2.4.1.227" evidence="10"/>
<evidence type="ECO:0000259" key="11">
    <source>
        <dbReference type="Pfam" id="PF03033"/>
    </source>
</evidence>
<feature type="binding site" evidence="10">
    <location>
        <position position="167"/>
    </location>
    <ligand>
        <name>UDP-N-acetyl-alpha-D-glucosamine</name>
        <dbReference type="ChEBI" id="CHEBI:57705"/>
    </ligand>
</feature>
<dbReference type="InterPro" id="IPR007235">
    <property type="entry name" value="Glyco_trans_28_C"/>
</dbReference>
<keyword evidence="1 10" id="KW-1003">Cell membrane</keyword>
<dbReference type="GO" id="GO:0071555">
    <property type="term" value="P:cell wall organization"/>
    <property type="evidence" value="ECO:0007669"/>
    <property type="project" value="UniProtKB-KW"/>
</dbReference>
<comment type="catalytic activity">
    <reaction evidence="10">
        <text>di-trans,octa-cis-undecaprenyl diphospho-N-acetyl-alpha-D-muramoyl-L-alanyl-D-glutamyl-meso-2,6-diaminopimeloyl-D-alanyl-D-alanine + UDP-N-acetyl-alpha-D-glucosamine = di-trans,octa-cis-undecaprenyl diphospho-[N-acetyl-alpha-D-glucosaminyl-(1-&gt;4)]-N-acetyl-alpha-D-muramoyl-L-alanyl-D-glutamyl-meso-2,6-diaminopimeloyl-D-alanyl-D-alanine + UDP + H(+)</text>
        <dbReference type="Rhea" id="RHEA:31227"/>
        <dbReference type="ChEBI" id="CHEBI:15378"/>
        <dbReference type="ChEBI" id="CHEBI:57705"/>
        <dbReference type="ChEBI" id="CHEBI:58223"/>
        <dbReference type="ChEBI" id="CHEBI:61387"/>
        <dbReference type="ChEBI" id="CHEBI:61388"/>
        <dbReference type="EC" id="2.4.1.227"/>
    </reaction>
</comment>
<dbReference type="PANTHER" id="PTHR21015">
    <property type="entry name" value="UDP-N-ACETYLGLUCOSAMINE--N-ACETYLMURAMYL-(PENTAPEPTIDE) PYROPHOSPHORYL-UNDECAPRENOL N-ACETYLGLUCOSAMINE TRANSFERASE 1"/>
    <property type="match status" value="1"/>
</dbReference>
<dbReference type="Gene3D" id="3.40.50.2000">
    <property type="entry name" value="Glycogen Phosphorylase B"/>
    <property type="match status" value="2"/>
</dbReference>
<evidence type="ECO:0000313" key="14">
    <source>
        <dbReference type="Proteomes" id="UP000072660"/>
    </source>
</evidence>
<sequence>MVKSVLIMAGGTGGHVFPALATAEEFTVRGFKVHWLGTPRGIENELVEAAGYRLHHIQIGGLRGKAIGSLLKAPWQLLRALWQARALIKQLRPHCVLGFGGYVTGPGGLAAWLSRVPLIIHEQNAVMGTSNRLLARFARGIALGFPKVLGLAEKYQGKCRTIGNPLRKTLTSIEPRPITGAPHLLVLGGSLGAESINQLLPEALALLPAKLRPKVKHQAGRAHAEKTEERYKKAGISAEVLPFIADMASHYAWADLLIARAGALTVSELAAAAKAALLIPLPQAIDDHQTQNARFLSEAGAARLLVQSQTTGAVLAAQLGELLAQPQILQRMGQNARQCAKPCATKALVDYCLTLSSGETHAKS</sequence>
<feature type="domain" description="Glycosyltransferase family 28 N-terminal" evidence="11">
    <location>
        <begin position="5"/>
        <end position="142"/>
    </location>
</feature>
<organism evidence="13 14">
    <name type="scientific">Ventosimonas gracilis</name>
    <dbReference type="NCBI Taxonomy" id="1680762"/>
    <lineage>
        <taxon>Bacteria</taxon>
        <taxon>Pseudomonadati</taxon>
        <taxon>Pseudomonadota</taxon>
        <taxon>Gammaproteobacteria</taxon>
        <taxon>Pseudomonadales</taxon>
        <taxon>Ventosimonadaceae</taxon>
        <taxon>Ventosimonas</taxon>
    </lineage>
</organism>
<dbReference type="AlphaFoldDB" id="A0A139SUX3"/>
<keyword evidence="8 10" id="KW-0131">Cell cycle</keyword>
<dbReference type="Pfam" id="PF04101">
    <property type="entry name" value="Glyco_tran_28_C"/>
    <property type="match status" value="1"/>
</dbReference>
<keyword evidence="14" id="KW-1185">Reference proteome</keyword>
<feature type="domain" description="Glycosyl transferase family 28 C-terminal" evidence="12">
    <location>
        <begin position="184"/>
        <end position="337"/>
    </location>
</feature>
<evidence type="ECO:0000256" key="4">
    <source>
        <dbReference type="ARBA" id="ARBA00022679"/>
    </source>
</evidence>
<dbReference type="InterPro" id="IPR004276">
    <property type="entry name" value="GlycoTrans_28_N"/>
</dbReference>
<dbReference type="GO" id="GO:0009252">
    <property type="term" value="P:peptidoglycan biosynthetic process"/>
    <property type="evidence" value="ECO:0007669"/>
    <property type="project" value="UniProtKB-UniRule"/>
</dbReference>
<protein>
    <recommendedName>
        <fullName evidence="10">UDP-N-acetylglucosamine--N-acetylmuramyl-(pentapeptide) pyrophosphoryl-undecaprenol N-acetylglucosamine transferase</fullName>
        <ecNumber evidence="10">2.4.1.227</ecNumber>
    </recommendedName>
    <alternativeName>
        <fullName evidence="10">Undecaprenyl-PP-MurNAc-pentapeptide-UDPGlcNAc GlcNAc transferase</fullName>
    </alternativeName>
</protein>
<dbReference type="EMBL" id="LSZO01000135">
    <property type="protein sequence ID" value="KXU38406.1"/>
    <property type="molecule type" value="Genomic_DNA"/>
</dbReference>
<evidence type="ECO:0000259" key="12">
    <source>
        <dbReference type="Pfam" id="PF04101"/>
    </source>
</evidence>
<dbReference type="GO" id="GO:0008360">
    <property type="term" value="P:regulation of cell shape"/>
    <property type="evidence" value="ECO:0007669"/>
    <property type="project" value="UniProtKB-KW"/>
</dbReference>
<dbReference type="GO" id="GO:0005886">
    <property type="term" value="C:plasma membrane"/>
    <property type="evidence" value="ECO:0007669"/>
    <property type="project" value="UniProtKB-SubCell"/>
</dbReference>
<feature type="binding site" evidence="10">
    <location>
        <position position="244"/>
    </location>
    <ligand>
        <name>UDP-N-acetyl-alpha-D-glucosamine</name>
        <dbReference type="ChEBI" id="CHEBI:57705"/>
    </ligand>
</feature>
<dbReference type="PANTHER" id="PTHR21015:SF22">
    <property type="entry name" value="GLYCOSYLTRANSFERASE"/>
    <property type="match status" value="1"/>
</dbReference>
<dbReference type="InterPro" id="IPR006009">
    <property type="entry name" value="GlcNAc_MurG"/>
</dbReference>
<gene>
    <name evidence="10 13" type="primary">murG</name>
    <name evidence="13" type="ORF">AXE65_01440</name>
</gene>
<evidence type="ECO:0000256" key="1">
    <source>
        <dbReference type="ARBA" id="ARBA00022475"/>
    </source>
</evidence>
<keyword evidence="9 10" id="KW-0961">Cell wall biogenesis/degradation</keyword>
<feature type="binding site" evidence="10">
    <location>
        <begin position="12"/>
        <end position="14"/>
    </location>
    <ligand>
        <name>UDP-N-acetyl-alpha-D-glucosamine</name>
        <dbReference type="ChEBI" id="CHEBI:57705"/>
    </ligand>
</feature>
<evidence type="ECO:0000313" key="13">
    <source>
        <dbReference type="EMBL" id="KXU38406.1"/>
    </source>
</evidence>
<dbReference type="GO" id="GO:0005975">
    <property type="term" value="P:carbohydrate metabolic process"/>
    <property type="evidence" value="ECO:0007669"/>
    <property type="project" value="InterPro"/>
</dbReference>
<keyword evidence="3 10" id="KW-0328">Glycosyltransferase</keyword>
<evidence type="ECO:0000256" key="6">
    <source>
        <dbReference type="ARBA" id="ARBA00022984"/>
    </source>
</evidence>
<dbReference type="NCBIfam" id="TIGR01133">
    <property type="entry name" value="murG"/>
    <property type="match status" value="1"/>
</dbReference>
<feature type="binding site" evidence="10">
    <location>
        <position position="190"/>
    </location>
    <ligand>
        <name>UDP-N-acetyl-alpha-D-glucosamine</name>
        <dbReference type="ChEBI" id="CHEBI:57705"/>
    </ligand>
</feature>
<comment type="similarity">
    <text evidence="10">Belongs to the glycosyltransferase 28 family. MurG subfamily.</text>
</comment>
<dbReference type="Pfam" id="PF03033">
    <property type="entry name" value="Glyco_transf_28"/>
    <property type="match status" value="1"/>
</dbReference>
<evidence type="ECO:0000256" key="7">
    <source>
        <dbReference type="ARBA" id="ARBA00023136"/>
    </source>
</evidence>
<dbReference type="GO" id="GO:0051991">
    <property type="term" value="F:UDP-N-acetyl-D-glucosamine:N-acetylmuramoyl-L-alanyl-D-glutamyl-meso-2,6-diaminopimelyl-D-alanyl-D-alanine-diphosphoundecaprenol 4-beta-N-acetylglucosaminlytransferase activity"/>
    <property type="evidence" value="ECO:0007669"/>
    <property type="project" value="RHEA"/>
</dbReference>
<dbReference type="UniPathway" id="UPA00219"/>
<accession>A0A139SUX3</accession>
<comment type="function">
    <text evidence="10">Cell wall formation. Catalyzes the transfer of a GlcNAc subunit on undecaprenyl-pyrophosphoryl-MurNAc-pentapeptide (lipid intermediate I) to form undecaprenyl-pyrophosphoryl-MurNAc-(pentapeptide)GlcNAc (lipid intermediate II).</text>
</comment>
<dbReference type="GO" id="GO:0051301">
    <property type="term" value="P:cell division"/>
    <property type="evidence" value="ECO:0007669"/>
    <property type="project" value="UniProtKB-KW"/>
</dbReference>
<dbReference type="GO" id="GO:0050511">
    <property type="term" value="F:undecaprenyldiphospho-muramoylpentapeptide beta-N-acetylglucosaminyltransferase activity"/>
    <property type="evidence" value="ECO:0007669"/>
    <property type="project" value="UniProtKB-UniRule"/>
</dbReference>
<evidence type="ECO:0000256" key="8">
    <source>
        <dbReference type="ARBA" id="ARBA00023306"/>
    </source>
</evidence>
<comment type="pathway">
    <text evidence="10">Cell wall biogenesis; peptidoglycan biosynthesis.</text>
</comment>
<keyword evidence="2 10" id="KW-0132">Cell division</keyword>
<feature type="binding site" evidence="10">
    <location>
        <position position="289"/>
    </location>
    <ligand>
        <name>UDP-N-acetyl-alpha-D-glucosamine</name>
        <dbReference type="ChEBI" id="CHEBI:57705"/>
    </ligand>
</feature>
<evidence type="ECO:0000256" key="3">
    <source>
        <dbReference type="ARBA" id="ARBA00022676"/>
    </source>
</evidence>
<feature type="binding site" evidence="10">
    <location>
        <begin position="263"/>
        <end position="268"/>
    </location>
    <ligand>
        <name>UDP-N-acetyl-alpha-D-glucosamine</name>
        <dbReference type="ChEBI" id="CHEBI:57705"/>
    </ligand>
</feature>
<dbReference type="RefSeq" id="WP_068389528.1">
    <property type="nucleotide sequence ID" value="NZ_LSZO01000135.1"/>
</dbReference>
<keyword evidence="4 10" id="KW-0808">Transferase</keyword>
<evidence type="ECO:0000256" key="9">
    <source>
        <dbReference type="ARBA" id="ARBA00023316"/>
    </source>
</evidence>
<dbReference type="Proteomes" id="UP000072660">
    <property type="component" value="Unassembled WGS sequence"/>
</dbReference>
<evidence type="ECO:0000256" key="2">
    <source>
        <dbReference type="ARBA" id="ARBA00022618"/>
    </source>
</evidence>
<dbReference type="CDD" id="cd03785">
    <property type="entry name" value="GT28_MurG"/>
    <property type="match status" value="1"/>
</dbReference>
<dbReference type="SUPFAM" id="SSF53756">
    <property type="entry name" value="UDP-Glycosyltransferase/glycogen phosphorylase"/>
    <property type="match status" value="1"/>
</dbReference>
<comment type="subcellular location">
    <subcellularLocation>
        <location evidence="10">Cell membrane</location>
        <topology evidence="10">Peripheral membrane protein</topology>
        <orientation evidence="10">Cytoplasmic side</orientation>
    </subcellularLocation>
</comment>
<evidence type="ECO:0000256" key="5">
    <source>
        <dbReference type="ARBA" id="ARBA00022960"/>
    </source>
</evidence>
<comment type="caution">
    <text evidence="13">The sequence shown here is derived from an EMBL/GenBank/DDBJ whole genome shotgun (WGS) entry which is preliminary data.</text>
</comment>
<dbReference type="HAMAP" id="MF_00033">
    <property type="entry name" value="MurG"/>
    <property type="match status" value="1"/>
</dbReference>
<name>A0A139SUX3_9GAMM</name>
<keyword evidence="5 10" id="KW-0133">Cell shape</keyword>
<keyword evidence="7 10" id="KW-0472">Membrane</keyword>
<feature type="binding site" evidence="10">
    <location>
        <position position="124"/>
    </location>
    <ligand>
        <name>UDP-N-acetyl-alpha-D-glucosamine</name>
        <dbReference type="ChEBI" id="CHEBI:57705"/>
    </ligand>
</feature>
<keyword evidence="6 10" id="KW-0573">Peptidoglycan synthesis</keyword>
<reference evidence="13 14" key="1">
    <citation type="submission" date="2016-02" db="EMBL/GenBank/DDBJ databases">
        <authorList>
            <person name="Wen L."/>
            <person name="He K."/>
            <person name="Yang H."/>
        </authorList>
    </citation>
    <scope>NUCLEOTIDE SEQUENCE [LARGE SCALE GENOMIC DNA]</scope>
    <source>
        <strain evidence="13 14">CV58</strain>
    </source>
</reference>
<evidence type="ECO:0000256" key="10">
    <source>
        <dbReference type="HAMAP-Rule" id="MF_00033"/>
    </source>
</evidence>
<dbReference type="OrthoDB" id="9808936at2"/>